<dbReference type="AlphaFoldDB" id="A0A8E2DIL3"/>
<gene>
    <name evidence="2" type="ORF">OBBRIDRAFT_794304</name>
</gene>
<feature type="transmembrane region" description="Helical" evidence="1">
    <location>
        <begin position="151"/>
        <end position="173"/>
    </location>
</feature>
<evidence type="ECO:0000256" key="1">
    <source>
        <dbReference type="SAM" id="Phobius"/>
    </source>
</evidence>
<keyword evidence="3" id="KW-1185">Reference proteome</keyword>
<feature type="transmembrane region" description="Helical" evidence="1">
    <location>
        <begin position="89"/>
        <end position="107"/>
    </location>
</feature>
<feature type="transmembrane region" description="Helical" evidence="1">
    <location>
        <begin position="119"/>
        <end position="145"/>
    </location>
</feature>
<dbReference type="Proteomes" id="UP000250043">
    <property type="component" value="Unassembled WGS sequence"/>
</dbReference>
<feature type="transmembrane region" description="Helical" evidence="1">
    <location>
        <begin position="206"/>
        <end position="226"/>
    </location>
</feature>
<proteinExistence type="predicted"/>
<sequence>MSLWSQTTEEAIVKQFHITRIALDVMGGVGLWEVARCIPSDIALIRRGSLCRSGPLLYLSCRYIAFVRIILLLFYWIALGVHEYQDIDYTSQALSIFSIVMAFQILTFRVTVICGGYPLGLVVMLQASLYVLAVSAISQIAGAWFNKSFKLTLVVQLTVQSFISIVAGIYGLVRDRRHTTMQQLLRGAGTGHPRLDLLYLLRRTGILHLALVFLCWVSALIIQVAFSDPTHHLRQITGFAADIITVISAWRVAEDLGPELETYPITFTTIIFLCLARLRNKAISDDTWCFWRRRPNLPVVQNDIEMESVVHSSNIPTDMHGNPVL</sequence>
<evidence type="ECO:0000313" key="2">
    <source>
        <dbReference type="EMBL" id="OCH89440.1"/>
    </source>
</evidence>
<protein>
    <submittedName>
        <fullName evidence="2">Uncharacterized protein</fullName>
    </submittedName>
</protein>
<name>A0A8E2DIL3_9APHY</name>
<accession>A0A8E2DIL3</accession>
<feature type="transmembrane region" description="Helical" evidence="1">
    <location>
        <begin position="56"/>
        <end position="77"/>
    </location>
</feature>
<keyword evidence="1" id="KW-1133">Transmembrane helix</keyword>
<keyword evidence="1" id="KW-0812">Transmembrane</keyword>
<organism evidence="2 3">
    <name type="scientific">Obba rivulosa</name>
    <dbReference type="NCBI Taxonomy" id="1052685"/>
    <lineage>
        <taxon>Eukaryota</taxon>
        <taxon>Fungi</taxon>
        <taxon>Dikarya</taxon>
        <taxon>Basidiomycota</taxon>
        <taxon>Agaricomycotina</taxon>
        <taxon>Agaricomycetes</taxon>
        <taxon>Polyporales</taxon>
        <taxon>Gelatoporiaceae</taxon>
        <taxon>Obba</taxon>
    </lineage>
</organism>
<evidence type="ECO:0000313" key="3">
    <source>
        <dbReference type="Proteomes" id="UP000250043"/>
    </source>
</evidence>
<dbReference type="EMBL" id="KV722427">
    <property type="protein sequence ID" value="OCH89440.1"/>
    <property type="molecule type" value="Genomic_DNA"/>
</dbReference>
<keyword evidence="1" id="KW-0472">Membrane</keyword>
<reference evidence="2 3" key="1">
    <citation type="submission" date="2016-07" db="EMBL/GenBank/DDBJ databases">
        <title>Draft genome of the white-rot fungus Obba rivulosa 3A-2.</title>
        <authorList>
            <consortium name="DOE Joint Genome Institute"/>
            <person name="Miettinen O."/>
            <person name="Riley R."/>
            <person name="Acob R."/>
            <person name="Barry K."/>
            <person name="Cullen D."/>
            <person name="De Vries R."/>
            <person name="Hainaut M."/>
            <person name="Hatakka A."/>
            <person name="Henrissat B."/>
            <person name="Hilden K."/>
            <person name="Kuo R."/>
            <person name="Labutti K."/>
            <person name="Lipzen A."/>
            <person name="Makela M.R."/>
            <person name="Sandor L."/>
            <person name="Spatafora J.W."/>
            <person name="Grigoriev I.V."/>
            <person name="Hibbett D.S."/>
        </authorList>
    </citation>
    <scope>NUCLEOTIDE SEQUENCE [LARGE SCALE GENOMIC DNA]</scope>
    <source>
        <strain evidence="2 3">3A-2</strain>
    </source>
</reference>